<feature type="short sequence motif" description="DGA/G" evidence="4">
    <location>
        <begin position="171"/>
        <end position="173"/>
    </location>
</feature>
<evidence type="ECO:0000313" key="7">
    <source>
        <dbReference type="Proteomes" id="UP000184147"/>
    </source>
</evidence>
<proteinExistence type="predicted"/>
<dbReference type="STRING" id="1124188.SAMN05444377_101351"/>
<feature type="domain" description="PNPLA" evidence="5">
    <location>
        <begin position="25"/>
        <end position="184"/>
    </location>
</feature>
<dbReference type="PROSITE" id="PS51635">
    <property type="entry name" value="PNPLA"/>
    <property type="match status" value="1"/>
</dbReference>
<reference evidence="6 7" key="1">
    <citation type="submission" date="2016-11" db="EMBL/GenBank/DDBJ databases">
        <authorList>
            <person name="Jaros S."/>
            <person name="Januszkiewicz K."/>
            <person name="Wedrychowicz H."/>
        </authorList>
    </citation>
    <scope>NUCLEOTIDE SEQUENCE [LARGE SCALE GENOMIC DNA]</scope>
    <source>
        <strain evidence="6 7">DSM 25660</strain>
    </source>
</reference>
<dbReference type="EMBL" id="FQVQ01000001">
    <property type="protein sequence ID" value="SHE82454.1"/>
    <property type="molecule type" value="Genomic_DNA"/>
</dbReference>
<evidence type="ECO:0000256" key="2">
    <source>
        <dbReference type="ARBA" id="ARBA00022963"/>
    </source>
</evidence>
<dbReference type="PANTHER" id="PTHR14226:SF29">
    <property type="entry name" value="NEUROPATHY TARGET ESTERASE SWS"/>
    <property type="match status" value="1"/>
</dbReference>
<gene>
    <name evidence="6" type="ORF">SAMN05444377_101351</name>
</gene>
<dbReference type="Gene3D" id="3.40.1090.10">
    <property type="entry name" value="Cytosolic phospholipase A2 catalytic domain"/>
    <property type="match status" value="2"/>
</dbReference>
<accession>A0A1M4WML5</accession>
<keyword evidence="2 4" id="KW-0442">Lipid degradation</keyword>
<keyword evidence="1 4" id="KW-0378">Hydrolase</keyword>
<evidence type="ECO:0000256" key="1">
    <source>
        <dbReference type="ARBA" id="ARBA00022801"/>
    </source>
</evidence>
<dbReference type="PANTHER" id="PTHR14226">
    <property type="entry name" value="NEUROPATHY TARGET ESTERASE/SWISS CHEESE D.MELANOGASTER"/>
    <property type="match status" value="1"/>
</dbReference>
<keyword evidence="7" id="KW-1185">Reference proteome</keyword>
<sequence>MHFVYLVGNLDYTPMKTLTSQRIGYVLSGGGTKGLAHAGALHFLEKQGLKPAIISGTSAGSIVGSLYAWGKSPVEILEFFQSIYFFHWTHFTLKKPGLIDSDSFKKYFDQIFGKATIGDFPLPMYITATDMVQGKLCVFEANVPISDAILASSAFPGVISPHIIDGNIYSDGGILNHFPADLIADACDYIIGIYVSPIEKIQADQLRSIKAVTSRAFDLLYAHTHLQKFNNCDLIIEPEALCNYSTFETNKHKMEEIFQIGYDEAQKRYHEVLG</sequence>
<dbReference type="SUPFAM" id="SSF52151">
    <property type="entry name" value="FabD/lysophospholipase-like"/>
    <property type="match status" value="1"/>
</dbReference>
<dbReference type="GO" id="GO:0016787">
    <property type="term" value="F:hydrolase activity"/>
    <property type="evidence" value="ECO:0007669"/>
    <property type="project" value="UniProtKB-UniRule"/>
</dbReference>
<feature type="short sequence motif" description="GXGXXG" evidence="4">
    <location>
        <begin position="29"/>
        <end position="34"/>
    </location>
</feature>
<evidence type="ECO:0000313" key="6">
    <source>
        <dbReference type="EMBL" id="SHE82454.1"/>
    </source>
</evidence>
<evidence type="ECO:0000256" key="3">
    <source>
        <dbReference type="ARBA" id="ARBA00023098"/>
    </source>
</evidence>
<feature type="active site" description="Nucleophile" evidence="4">
    <location>
        <position position="58"/>
    </location>
</feature>
<dbReference type="Proteomes" id="UP000184147">
    <property type="component" value="Unassembled WGS sequence"/>
</dbReference>
<evidence type="ECO:0000259" key="5">
    <source>
        <dbReference type="PROSITE" id="PS51635"/>
    </source>
</evidence>
<feature type="short sequence motif" description="GXSXG" evidence="4">
    <location>
        <begin position="56"/>
        <end position="60"/>
    </location>
</feature>
<dbReference type="InterPro" id="IPR002641">
    <property type="entry name" value="PNPLA_dom"/>
</dbReference>
<feature type="active site" description="Proton acceptor" evidence="4">
    <location>
        <position position="171"/>
    </location>
</feature>
<evidence type="ECO:0000256" key="4">
    <source>
        <dbReference type="PROSITE-ProRule" id="PRU01161"/>
    </source>
</evidence>
<protein>
    <submittedName>
        <fullName evidence="6">NTE family protein</fullName>
    </submittedName>
</protein>
<dbReference type="InterPro" id="IPR050301">
    <property type="entry name" value="NTE"/>
</dbReference>
<dbReference type="Pfam" id="PF01734">
    <property type="entry name" value="Patatin"/>
    <property type="match status" value="1"/>
</dbReference>
<organism evidence="6 7">
    <name type="scientific">Flavobacterium fontis</name>
    <dbReference type="NCBI Taxonomy" id="1124188"/>
    <lineage>
        <taxon>Bacteria</taxon>
        <taxon>Pseudomonadati</taxon>
        <taxon>Bacteroidota</taxon>
        <taxon>Flavobacteriia</taxon>
        <taxon>Flavobacteriales</taxon>
        <taxon>Flavobacteriaceae</taxon>
        <taxon>Flavobacterium</taxon>
    </lineage>
</organism>
<dbReference type="InterPro" id="IPR016035">
    <property type="entry name" value="Acyl_Trfase/lysoPLipase"/>
</dbReference>
<dbReference type="GO" id="GO:0016042">
    <property type="term" value="P:lipid catabolic process"/>
    <property type="evidence" value="ECO:0007669"/>
    <property type="project" value="UniProtKB-UniRule"/>
</dbReference>
<name>A0A1M4WML5_9FLAO</name>
<keyword evidence="3 4" id="KW-0443">Lipid metabolism</keyword>
<dbReference type="AlphaFoldDB" id="A0A1M4WML5"/>
<dbReference type="CDD" id="cd07205">
    <property type="entry name" value="Pat_PNPLA6_PNPLA7_NTE1_like"/>
    <property type="match status" value="1"/>
</dbReference>